<dbReference type="SMART" id="SM01217">
    <property type="entry name" value="Fn3_like"/>
    <property type="match status" value="1"/>
</dbReference>
<evidence type="ECO:0000256" key="1">
    <source>
        <dbReference type="SAM" id="MobiDB-lite"/>
    </source>
</evidence>
<comment type="caution">
    <text evidence="3">The sequence shown here is derived from an EMBL/GenBank/DDBJ whole genome shotgun (WGS) entry which is preliminary data.</text>
</comment>
<dbReference type="Gene3D" id="2.60.40.10">
    <property type="entry name" value="Immunoglobulins"/>
    <property type="match status" value="1"/>
</dbReference>
<evidence type="ECO:0000313" key="4">
    <source>
        <dbReference type="Proteomes" id="UP000626109"/>
    </source>
</evidence>
<name>A0A813K2E0_POLGL</name>
<feature type="region of interest" description="Disordered" evidence="1">
    <location>
        <begin position="95"/>
        <end position="167"/>
    </location>
</feature>
<protein>
    <recommendedName>
        <fullName evidence="2">Fibronectin type III-like domain-containing protein</fullName>
    </recommendedName>
</protein>
<gene>
    <name evidence="3" type="ORF">PGLA2088_LOCUS25999</name>
</gene>
<sequence>MELTTFVGEWSDSLGNDVRVVSSGRGIEVKLQKANGRGKEISLTIKKAGASFECGHYDLDDRGCGEIGEDETPALCGFVAMPPPQAGLPPGDFFPPGNFGTSSSSTSGPQAKQEASEVWRPPSGPPSGVGVAPPVPVRSVGPGGHAWASPPPDAWAGYPSRAKREEDEPDLSNVLDFLVAQVYAHFPKAPPGTPRLRLVGFRKTKLLKPMEQEVVRFDFYPRDFAMYAVLDGWRIEDSVILSLGTSSADLVPQEELNPHSGTIVLPPKPSSATKQKLLVKDLMMKVEDVPGIKPMTPLVPPSEANTWILWLLQPLLLALVIGCAILATREGNGDGEAHREELLLEEAEEMEEWEGASQTRGLFPAFPAPL</sequence>
<organism evidence="3 4">
    <name type="scientific">Polarella glacialis</name>
    <name type="common">Dinoflagellate</name>
    <dbReference type="NCBI Taxonomy" id="89957"/>
    <lineage>
        <taxon>Eukaryota</taxon>
        <taxon>Sar</taxon>
        <taxon>Alveolata</taxon>
        <taxon>Dinophyceae</taxon>
        <taxon>Suessiales</taxon>
        <taxon>Suessiaceae</taxon>
        <taxon>Polarella</taxon>
    </lineage>
</organism>
<proteinExistence type="predicted"/>
<feature type="compositionally biased region" description="Low complexity" evidence="1">
    <location>
        <begin position="95"/>
        <end position="109"/>
    </location>
</feature>
<accession>A0A813K2E0</accession>
<feature type="compositionally biased region" description="Low complexity" evidence="1">
    <location>
        <begin position="126"/>
        <end position="140"/>
    </location>
</feature>
<dbReference type="EMBL" id="CAJNNW010026917">
    <property type="protein sequence ID" value="CAE8688597.1"/>
    <property type="molecule type" value="Genomic_DNA"/>
</dbReference>
<dbReference type="InterPro" id="IPR026891">
    <property type="entry name" value="Fn3-like"/>
</dbReference>
<evidence type="ECO:0000313" key="3">
    <source>
        <dbReference type="EMBL" id="CAE8688597.1"/>
    </source>
</evidence>
<dbReference type="AlphaFoldDB" id="A0A813K2E0"/>
<dbReference type="InterPro" id="IPR013783">
    <property type="entry name" value="Ig-like_fold"/>
</dbReference>
<evidence type="ECO:0000259" key="2">
    <source>
        <dbReference type="SMART" id="SM01217"/>
    </source>
</evidence>
<dbReference type="Proteomes" id="UP000626109">
    <property type="component" value="Unassembled WGS sequence"/>
</dbReference>
<reference evidence="3" key="1">
    <citation type="submission" date="2021-02" db="EMBL/GenBank/DDBJ databases">
        <authorList>
            <person name="Dougan E. K."/>
            <person name="Rhodes N."/>
            <person name="Thang M."/>
            <person name="Chan C."/>
        </authorList>
    </citation>
    <scope>NUCLEOTIDE SEQUENCE</scope>
</reference>
<feature type="domain" description="Fibronectin type III-like" evidence="2">
    <location>
        <begin position="178"/>
        <end position="247"/>
    </location>
</feature>
<dbReference type="Pfam" id="PF14310">
    <property type="entry name" value="Fn3-like"/>
    <property type="match status" value="1"/>
</dbReference>